<dbReference type="STRING" id="1185876.BN8_06585"/>
<dbReference type="SMART" id="SM00220">
    <property type="entry name" value="S_TKc"/>
    <property type="match status" value="1"/>
</dbReference>
<keyword evidence="9" id="KW-0723">Serine/threonine-protein kinase</keyword>
<evidence type="ECO:0000256" key="6">
    <source>
        <dbReference type="SAM" id="MobiDB-lite"/>
    </source>
</evidence>
<evidence type="ECO:0000256" key="4">
    <source>
        <dbReference type="ARBA" id="ARBA00022777"/>
    </source>
</evidence>
<protein>
    <recommendedName>
        <fullName evidence="1">non-specific serine/threonine protein kinase</fullName>
        <ecNumber evidence="1">2.7.11.1</ecNumber>
    </recommendedName>
</protein>
<dbReference type="GO" id="GO:0005524">
    <property type="term" value="F:ATP binding"/>
    <property type="evidence" value="ECO:0007669"/>
    <property type="project" value="UniProtKB-KW"/>
</dbReference>
<reference evidence="9 10" key="1">
    <citation type="journal article" date="2012" name="J. Bacteriol.">
        <title>Genome Sequence of the Filamentous Bacterium Fibrisoma limi BUZ 3T.</title>
        <authorList>
            <person name="Filippini M."/>
            <person name="Qi W."/>
            <person name="Jaenicke S."/>
            <person name="Goesmann A."/>
            <person name="Smits T.H."/>
            <person name="Bagheri H.C."/>
        </authorList>
    </citation>
    <scope>NUCLEOTIDE SEQUENCE [LARGE SCALE GENOMIC DNA]</scope>
    <source>
        <strain evidence="10">BUZ 3T</strain>
    </source>
</reference>
<evidence type="ECO:0000256" key="2">
    <source>
        <dbReference type="ARBA" id="ARBA00022679"/>
    </source>
</evidence>
<feature type="transmembrane region" description="Helical" evidence="7">
    <location>
        <begin position="330"/>
        <end position="349"/>
    </location>
</feature>
<keyword evidence="10" id="KW-1185">Reference proteome</keyword>
<feature type="region of interest" description="Disordered" evidence="6">
    <location>
        <begin position="378"/>
        <end position="426"/>
    </location>
</feature>
<dbReference type="CDD" id="cd14014">
    <property type="entry name" value="STKc_PknB_like"/>
    <property type="match status" value="1"/>
</dbReference>
<evidence type="ECO:0000313" key="9">
    <source>
        <dbReference type="EMBL" id="CCH57179.1"/>
    </source>
</evidence>
<dbReference type="PANTHER" id="PTHR43671">
    <property type="entry name" value="SERINE/THREONINE-PROTEIN KINASE NEK"/>
    <property type="match status" value="1"/>
</dbReference>
<dbReference type="PROSITE" id="PS50011">
    <property type="entry name" value="PROTEIN_KINASE_DOM"/>
    <property type="match status" value="1"/>
</dbReference>
<feature type="compositionally biased region" description="Polar residues" evidence="6">
    <location>
        <begin position="407"/>
        <end position="426"/>
    </location>
</feature>
<name>I2GTF0_9BACT</name>
<gene>
    <name evidence="9" type="ORF">BN8_06585</name>
</gene>
<dbReference type="EC" id="2.7.11.1" evidence="1"/>
<dbReference type="eggNOG" id="COG0515">
    <property type="taxonomic scope" value="Bacteria"/>
</dbReference>
<dbReference type="InterPro" id="IPR008271">
    <property type="entry name" value="Ser/Thr_kinase_AS"/>
</dbReference>
<feature type="region of interest" description="Disordered" evidence="6">
    <location>
        <begin position="283"/>
        <end position="325"/>
    </location>
</feature>
<dbReference type="Proteomes" id="UP000009309">
    <property type="component" value="Unassembled WGS sequence"/>
</dbReference>
<dbReference type="EMBL" id="CAIT01000010">
    <property type="protein sequence ID" value="CCH57179.1"/>
    <property type="molecule type" value="Genomic_DNA"/>
</dbReference>
<dbReference type="GO" id="GO:0004674">
    <property type="term" value="F:protein serine/threonine kinase activity"/>
    <property type="evidence" value="ECO:0007669"/>
    <property type="project" value="UniProtKB-KW"/>
</dbReference>
<evidence type="ECO:0000256" key="5">
    <source>
        <dbReference type="ARBA" id="ARBA00022840"/>
    </source>
</evidence>
<dbReference type="InterPro" id="IPR011009">
    <property type="entry name" value="Kinase-like_dom_sf"/>
</dbReference>
<keyword evidence="2" id="KW-0808">Transferase</keyword>
<keyword evidence="4 9" id="KW-0418">Kinase</keyword>
<keyword evidence="7" id="KW-0812">Transmembrane</keyword>
<dbReference type="InterPro" id="IPR050660">
    <property type="entry name" value="NEK_Ser/Thr_kinase"/>
</dbReference>
<proteinExistence type="predicted"/>
<evidence type="ECO:0000256" key="1">
    <source>
        <dbReference type="ARBA" id="ARBA00012513"/>
    </source>
</evidence>
<dbReference type="PANTHER" id="PTHR43671:SF13">
    <property type="entry name" value="SERINE_THREONINE-PROTEIN KINASE NEK2"/>
    <property type="match status" value="1"/>
</dbReference>
<dbReference type="Gene3D" id="1.10.510.10">
    <property type="entry name" value="Transferase(Phosphotransferase) domain 1"/>
    <property type="match status" value="1"/>
</dbReference>
<dbReference type="PROSITE" id="PS00108">
    <property type="entry name" value="PROTEIN_KINASE_ST"/>
    <property type="match status" value="1"/>
</dbReference>
<keyword evidence="3" id="KW-0547">Nucleotide-binding</keyword>
<comment type="caution">
    <text evidence="9">The sequence shown here is derived from an EMBL/GenBank/DDBJ whole genome shotgun (WGS) entry which is preliminary data.</text>
</comment>
<sequence>MPTVSVNTHFPGYEILGELGRSNARVLKARHVATGDLVAIKHFTLGTDDDTLRRFQQESAIMTSIRHPNVVRVREVQLDMPLPFIVMEWVEGGDLRSLIRQGALDVPTVIRLGQQMASAFNAIHPEGIVHRDIKPENILYRPLASGELHFLLTDFGVARLREQSHTLTGQSLLTYEYASPEQFDNPRRVGVATDYYSLGVVLYECLVGRVPFAMPDSAGIATFMTQVLRTPPPALSLPSRQPVPPSLNTLVNWMLVKDPTDRLSDVNELTVLLGQASVEQLQAGRSGVRPTSAPPRAQTLESPVSASQPTGYTEPMVEDEPPRRSSGSGAWIALILAVGLLIGFGIYYLKRQKPAQSTTPSTPTIVDDTLNSMATDSMAAPFEEYSNETTTADSTEERSEPALVPDSTATSVRDTTAVADSTNTEN</sequence>
<dbReference type="AlphaFoldDB" id="I2GTF0"/>
<evidence type="ECO:0000313" key="10">
    <source>
        <dbReference type="Proteomes" id="UP000009309"/>
    </source>
</evidence>
<organism evidence="9 10">
    <name type="scientific">Fibrisoma limi BUZ 3</name>
    <dbReference type="NCBI Taxonomy" id="1185876"/>
    <lineage>
        <taxon>Bacteria</taxon>
        <taxon>Pseudomonadati</taxon>
        <taxon>Bacteroidota</taxon>
        <taxon>Cytophagia</taxon>
        <taxon>Cytophagales</taxon>
        <taxon>Spirosomataceae</taxon>
        <taxon>Fibrisoma</taxon>
    </lineage>
</organism>
<evidence type="ECO:0000256" key="7">
    <source>
        <dbReference type="SAM" id="Phobius"/>
    </source>
</evidence>
<evidence type="ECO:0000256" key="3">
    <source>
        <dbReference type="ARBA" id="ARBA00022741"/>
    </source>
</evidence>
<accession>I2GTF0</accession>
<dbReference type="Pfam" id="PF00069">
    <property type="entry name" value="Pkinase"/>
    <property type="match status" value="1"/>
</dbReference>
<dbReference type="SUPFAM" id="SSF56112">
    <property type="entry name" value="Protein kinase-like (PK-like)"/>
    <property type="match status" value="1"/>
</dbReference>
<feature type="domain" description="Protein kinase" evidence="8">
    <location>
        <begin position="10"/>
        <end position="278"/>
    </location>
</feature>
<dbReference type="InterPro" id="IPR000719">
    <property type="entry name" value="Prot_kinase_dom"/>
</dbReference>
<dbReference type="RefSeq" id="WP_009285740.1">
    <property type="nucleotide sequence ID" value="NZ_CAIT01000010.1"/>
</dbReference>
<feature type="compositionally biased region" description="Polar residues" evidence="6">
    <location>
        <begin position="299"/>
        <end position="311"/>
    </location>
</feature>
<dbReference type="OrthoDB" id="9813021at2"/>
<keyword evidence="5" id="KW-0067">ATP-binding</keyword>
<evidence type="ECO:0000259" key="8">
    <source>
        <dbReference type="PROSITE" id="PS50011"/>
    </source>
</evidence>
<keyword evidence="7" id="KW-1133">Transmembrane helix</keyword>
<keyword evidence="7" id="KW-0472">Membrane</keyword>